<evidence type="ECO:0000256" key="3">
    <source>
        <dbReference type="ARBA" id="ARBA00023125"/>
    </source>
</evidence>
<dbReference type="Gene3D" id="1.10.260.40">
    <property type="entry name" value="lambda repressor-like DNA-binding domains"/>
    <property type="match status" value="1"/>
</dbReference>
<dbReference type="AlphaFoldDB" id="S2KK08"/>
<dbReference type="Pfam" id="PF13693">
    <property type="entry name" value="HTH_35"/>
    <property type="match status" value="1"/>
</dbReference>
<keyword evidence="3" id="KW-0238">DNA-binding</keyword>
<dbReference type="InterPro" id="IPR010982">
    <property type="entry name" value="Lambda_DNA-bd_dom_sf"/>
</dbReference>
<dbReference type="GO" id="GO:0003677">
    <property type="term" value="F:DNA binding"/>
    <property type="evidence" value="ECO:0007669"/>
    <property type="project" value="UniProtKB-KW"/>
</dbReference>
<dbReference type="InterPro" id="IPR038722">
    <property type="entry name" value="Ner_HTH_dom"/>
</dbReference>
<comment type="similarity">
    <text evidence="1">Belongs to the ner transcriptional regulatory family.</text>
</comment>
<dbReference type="Proteomes" id="UP000014463">
    <property type="component" value="Unassembled WGS sequence"/>
</dbReference>
<dbReference type="eggNOG" id="COG3423">
    <property type="taxonomic scope" value="Bacteria"/>
</dbReference>
<dbReference type="PATRIC" id="fig|1121939.11.peg.1843"/>
<sequence>MNEKKRLKKQASQDWHRADIVAAIHKAGWTLRKLATHHGYKQATTLSVALDRPWPKGERIIASAIGVDPAIIWPSRYCVRNKE</sequence>
<dbReference type="RefSeq" id="WP_016416347.1">
    <property type="nucleotide sequence ID" value="NZ_AUAB01000002.1"/>
</dbReference>
<feature type="domain" description="Ner winged helix-turn-helix DNA-binding" evidence="5">
    <location>
        <begin position="14"/>
        <end position="81"/>
    </location>
</feature>
<dbReference type="EMBL" id="ASTJ01000024">
    <property type="protein sequence ID" value="EPC02437.1"/>
    <property type="molecule type" value="Genomic_DNA"/>
</dbReference>
<dbReference type="SUPFAM" id="SSF47413">
    <property type="entry name" value="lambda repressor-like DNA-binding domains"/>
    <property type="match status" value="1"/>
</dbReference>
<dbReference type="OrthoDB" id="5405994at2"/>
<dbReference type="STRING" id="1121939.L861_08675"/>
<accession>S2KK08</accession>
<evidence type="ECO:0000256" key="4">
    <source>
        <dbReference type="ARBA" id="ARBA00023163"/>
    </source>
</evidence>
<keyword evidence="4" id="KW-0804">Transcription</keyword>
<comment type="caution">
    <text evidence="6">The sequence shown here is derived from an EMBL/GenBank/DDBJ whole genome shotgun (WGS) entry which is preliminary data.</text>
</comment>
<evidence type="ECO:0000259" key="5">
    <source>
        <dbReference type="Pfam" id="PF13693"/>
    </source>
</evidence>
<evidence type="ECO:0000313" key="7">
    <source>
        <dbReference type="Proteomes" id="UP000014463"/>
    </source>
</evidence>
<name>S2KK08_LITA3</name>
<reference evidence="6 7" key="1">
    <citation type="journal article" date="2013" name="Genome Announc.">
        <title>Draft genome sequence of the moderately halophilic gammaproteobacterium Halomonas anticariensis FP35.</title>
        <authorList>
            <person name="Tahrioui A."/>
            <person name="Quesada E."/>
            <person name="Llamas I."/>
        </authorList>
    </citation>
    <scope>NUCLEOTIDE SEQUENCE [LARGE SCALE GENOMIC DNA]</scope>
    <source>
        <strain evidence="7">DSM 16096 / CECT 5854 / LMG 22089 / FP35</strain>
    </source>
</reference>
<evidence type="ECO:0000256" key="2">
    <source>
        <dbReference type="ARBA" id="ARBA00023015"/>
    </source>
</evidence>
<evidence type="ECO:0000313" key="6">
    <source>
        <dbReference type="EMBL" id="EPC02437.1"/>
    </source>
</evidence>
<keyword evidence="7" id="KW-1185">Reference proteome</keyword>
<organism evidence="6 7">
    <name type="scientific">Litchfieldella anticariensis (strain DSM 16096 / CECT 5854 / CIP 108499 / LMG 22089 / FP35)</name>
    <name type="common">Halomonas anticariensis</name>
    <dbReference type="NCBI Taxonomy" id="1121939"/>
    <lineage>
        <taxon>Bacteria</taxon>
        <taxon>Pseudomonadati</taxon>
        <taxon>Pseudomonadota</taxon>
        <taxon>Gammaproteobacteria</taxon>
        <taxon>Oceanospirillales</taxon>
        <taxon>Halomonadaceae</taxon>
        <taxon>Litchfieldella</taxon>
    </lineage>
</organism>
<evidence type="ECO:0000256" key="1">
    <source>
        <dbReference type="ARBA" id="ARBA00006157"/>
    </source>
</evidence>
<gene>
    <name evidence="6" type="ORF">L861_08675</name>
</gene>
<keyword evidence="2" id="KW-0805">Transcription regulation</keyword>
<proteinExistence type="inferred from homology"/>
<protein>
    <recommendedName>
        <fullName evidence="5">Ner winged helix-turn-helix DNA-binding domain-containing protein</fullName>
    </recommendedName>
</protein>